<comment type="caution">
    <text evidence="3">The sequence shown here is derived from an EMBL/GenBank/DDBJ whole genome shotgun (WGS) entry which is preliminary data.</text>
</comment>
<feature type="transmembrane region" description="Helical" evidence="1">
    <location>
        <begin position="179"/>
        <end position="198"/>
    </location>
</feature>
<keyword evidence="3" id="KW-0808">Transferase</keyword>
<sequence length="389" mass="41441">MDALRGVAALVVALHHAAGNYMPGSRMRLTEWFDPGTFGVLVFFLVSGYIIPASLERRGDLRRFWISRAFRIYPLLLAVLAAGVVLVAAGGNRLNGAGGDQPAVITFLAHATMLQDMLAVPNGVYVIWTLSYEMAFYLLVAGLFAAGLHRRSAGVAVALTALAVLLVTVAWGAEVSVRAGVNRTVVGAAAVMAVAVGLACTRRPVLARAGAILGAVLAVALTVLNSRAATWEGLIILAVMFTGTALYRAEHGQLQWRTALGAAGAVLAAAVGLGLYANRSWGPGVTDWGAKRAWASAVVLAALLFAAGMALRHRPMPRWLTWLGVVSYSVYLLHPVLLAALTTFYKPAEERPLMVLAFPLLLLPAAYLTYRAVERPMQNLGHRVARRLT</sequence>
<dbReference type="PANTHER" id="PTHR23028">
    <property type="entry name" value="ACETYLTRANSFERASE"/>
    <property type="match status" value="1"/>
</dbReference>
<feature type="transmembrane region" description="Helical" evidence="1">
    <location>
        <begin position="293"/>
        <end position="312"/>
    </location>
</feature>
<dbReference type="PANTHER" id="PTHR23028:SF53">
    <property type="entry name" value="ACYL_TRANSF_3 DOMAIN-CONTAINING PROTEIN"/>
    <property type="match status" value="1"/>
</dbReference>
<evidence type="ECO:0000313" key="4">
    <source>
        <dbReference type="Proteomes" id="UP000774570"/>
    </source>
</evidence>
<dbReference type="Pfam" id="PF01757">
    <property type="entry name" value="Acyl_transf_3"/>
    <property type="match status" value="1"/>
</dbReference>
<accession>A0ABS7FS51</accession>
<feature type="transmembrane region" description="Helical" evidence="1">
    <location>
        <begin position="353"/>
        <end position="373"/>
    </location>
</feature>
<dbReference type="InterPro" id="IPR050879">
    <property type="entry name" value="Acyltransferase_3"/>
</dbReference>
<dbReference type="EMBL" id="JAIBOA010000007">
    <property type="protein sequence ID" value="MBW8483223.1"/>
    <property type="molecule type" value="Genomic_DNA"/>
</dbReference>
<keyword evidence="3" id="KW-0012">Acyltransferase</keyword>
<feature type="transmembrane region" description="Helical" evidence="1">
    <location>
        <begin position="125"/>
        <end position="146"/>
    </location>
</feature>
<feature type="transmembrane region" description="Helical" evidence="1">
    <location>
        <begin position="230"/>
        <end position="247"/>
    </location>
</feature>
<keyword evidence="1" id="KW-1133">Transmembrane helix</keyword>
<feature type="transmembrane region" description="Helical" evidence="1">
    <location>
        <begin position="259"/>
        <end position="277"/>
    </location>
</feature>
<feature type="transmembrane region" description="Helical" evidence="1">
    <location>
        <begin position="72"/>
        <end position="91"/>
    </location>
</feature>
<proteinExistence type="predicted"/>
<reference evidence="3 4" key="1">
    <citation type="submission" date="2021-07" db="EMBL/GenBank/DDBJ databases">
        <title>Actinomadura sp. PM05-2 isolated from lichen.</title>
        <authorList>
            <person name="Somphong A."/>
            <person name="Phongsopitanun W."/>
            <person name="Tanasupawat S."/>
            <person name="Peongsungnone V."/>
        </authorList>
    </citation>
    <scope>NUCLEOTIDE SEQUENCE [LARGE SCALE GENOMIC DNA]</scope>
    <source>
        <strain evidence="3 4">PM05-2</strain>
    </source>
</reference>
<evidence type="ECO:0000259" key="2">
    <source>
        <dbReference type="Pfam" id="PF01757"/>
    </source>
</evidence>
<feature type="transmembrane region" description="Helical" evidence="1">
    <location>
        <begin position="35"/>
        <end position="51"/>
    </location>
</feature>
<feature type="transmembrane region" description="Helical" evidence="1">
    <location>
        <begin position="319"/>
        <end position="341"/>
    </location>
</feature>
<evidence type="ECO:0000256" key="1">
    <source>
        <dbReference type="SAM" id="Phobius"/>
    </source>
</evidence>
<evidence type="ECO:0000313" key="3">
    <source>
        <dbReference type="EMBL" id="MBW8483223.1"/>
    </source>
</evidence>
<dbReference type="InterPro" id="IPR002656">
    <property type="entry name" value="Acyl_transf_3_dom"/>
</dbReference>
<keyword evidence="4" id="KW-1185">Reference proteome</keyword>
<organism evidence="3 4">
    <name type="scientific">Actinomadura parmotrematis</name>
    <dbReference type="NCBI Taxonomy" id="2864039"/>
    <lineage>
        <taxon>Bacteria</taxon>
        <taxon>Bacillati</taxon>
        <taxon>Actinomycetota</taxon>
        <taxon>Actinomycetes</taxon>
        <taxon>Streptosporangiales</taxon>
        <taxon>Thermomonosporaceae</taxon>
        <taxon>Actinomadura</taxon>
    </lineage>
</organism>
<protein>
    <submittedName>
        <fullName evidence="3">Acyltransferase</fullName>
    </submittedName>
</protein>
<name>A0ABS7FS51_9ACTN</name>
<keyword evidence="1" id="KW-0812">Transmembrane</keyword>
<dbReference type="GO" id="GO:0016746">
    <property type="term" value="F:acyltransferase activity"/>
    <property type="evidence" value="ECO:0007669"/>
    <property type="project" value="UniProtKB-KW"/>
</dbReference>
<gene>
    <name evidence="3" type="ORF">K1Y72_12640</name>
</gene>
<feature type="domain" description="Acyltransferase 3" evidence="2">
    <location>
        <begin position="1"/>
        <end position="369"/>
    </location>
</feature>
<feature type="transmembrane region" description="Helical" evidence="1">
    <location>
        <begin position="205"/>
        <end position="224"/>
    </location>
</feature>
<keyword evidence="1" id="KW-0472">Membrane</keyword>
<feature type="transmembrane region" description="Helical" evidence="1">
    <location>
        <begin position="153"/>
        <end position="173"/>
    </location>
</feature>
<dbReference type="Proteomes" id="UP000774570">
    <property type="component" value="Unassembled WGS sequence"/>
</dbReference>